<evidence type="ECO:0000256" key="7">
    <source>
        <dbReference type="ARBA" id="ARBA00048481"/>
    </source>
</evidence>
<reference evidence="12 13" key="1">
    <citation type="journal article" date="2017" name="Gigascience">
        <title>Draft genome of the honey bee ectoparasitic mite, Tropilaelaps mercedesae, is shaped by the parasitic life history.</title>
        <authorList>
            <person name="Dong X."/>
            <person name="Armstrong S.D."/>
            <person name="Xia D."/>
            <person name="Makepeace B.L."/>
            <person name="Darby A.C."/>
            <person name="Kadowaki T."/>
        </authorList>
    </citation>
    <scope>NUCLEOTIDE SEQUENCE [LARGE SCALE GENOMIC DNA]</scope>
    <source>
        <strain evidence="12">Wuxi-XJTLU</strain>
    </source>
</reference>
<evidence type="ECO:0000256" key="1">
    <source>
        <dbReference type="ARBA" id="ARBA00004123"/>
    </source>
</evidence>
<feature type="domain" description="tRNA (adenine(58)-N(1))-methyltransferase catalytic subunit TRM61 C-terminal" evidence="11">
    <location>
        <begin position="62"/>
        <end position="369"/>
    </location>
</feature>
<protein>
    <recommendedName>
        <fullName evidence="8">tRNA (adenine(58)-N(1))-methyltransferase catalytic subunit TRMT61A</fullName>
        <ecNumber evidence="8">2.1.1.220</ecNumber>
    </recommendedName>
</protein>
<dbReference type="GO" id="GO:0031515">
    <property type="term" value="C:tRNA (m1A) methyltransferase complex"/>
    <property type="evidence" value="ECO:0007669"/>
    <property type="project" value="UniProtKB-UniRule"/>
</dbReference>
<evidence type="ECO:0000256" key="3">
    <source>
        <dbReference type="ARBA" id="ARBA00022679"/>
    </source>
</evidence>
<comment type="subcellular location">
    <subcellularLocation>
        <location evidence="1 8">Nucleus</location>
    </subcellularLocation>
</comment>
<dbReference type="EC" id="2.1.1.220" evidence="8"/>
<dbReference type="GO" id="GO:0160107">
    <property type="term" value="F:tRNA (adenine(58)-N1)-methyltransferase activity"/>
    <property type="evidence" value="ECO:0007669"/>
    <property type="project" value="UniProtKB-EC"/>
</dbReference>
<dbReference type="FunCoup" id="A0A1V9XTB2">
    <property type="interactions" value="777"/>
</dbReference>
<dbReference type="EMBL" id="MNPL01004541">
    <property type="protein sequence ID" value="OQR76681.1"/>
    <property type="molecule type" value="Genomic_DNA"/>
</dbReference>
<evidence type="ECO:0000256" key="10">
    <source>
        <dbReference type="SAM" id="MobiDB-lite"/>
    </source>
</evidence>
<sequence length="385" mass="42659">MSFLEYKDCPEAGDTVIVYLSFKLFYPLILKAGEVFQTKYGALRHDDVIGRPYGSRINVKSGFVHCLWPTPELWTLALPHRTQILYARDISLTIFQLDLHPGSVVVESGTGSGSLTHSLARAVAPHGKVFTFDFHQGRSETAQREFVSHGLGDVVTCAHRDVCADGFGLVGVADAVFLDLPHPWLAVHHAIEALKDSGGRICSFSPCIEQVQRTCQRLRELRCVEVTTLECLERPYEVKKVHLVKQNVGADRHGHCAEYFTTALGSDERTHDDQLTEAGEKTGAINDSDNEKNENSSSFRGHMELKGEDDEHSVDDSDTALEAKLIKQSAKRTTKDARREKSLLPGETRLCAVPSVKVPGHTGYLTFATFLGQNQPEDTQKEEVA</sequence>
<comment type="catalytic activity">
    <reaction evidence="7">
        <text>an adenosine in mRNA + S-adenosyl-L-methionine = an N(1)-methyladenosine in mRNA + S-adenosyl-L-homocysteine + H(+)</text>
        <dbReference type="Rhea" id="RHEA:55392"/>
        <dbReference type="Rhea" id="RHEA-COMP:12414"/>
        <dbReference type="Rhea" id="RHEA-COMP:12415"/>
        <dbReference type="ChEBI" id="CHEBI:15378"/>
        <dbReference type="ChEBI" id="CHEBI:57856"/>
        <dbReference type="ChEBI" id="CHEBI:59789"/>
        <dbReference type="ChEBI" id="CHEBI:74411"/>
        <dbReference type="ChEBI" id="CHEBI:74491"/>
    </reaction>
</comment>
<name>A0A1V9XTB2_9ACAR</name>
<dbReference type="Gene3D" id="3.40.50.150">
    <property type="entry name" value="Vaccinia Virus protein VP39"/>
    <property type="match status" value="1"/>
</dbReference>
<gene>
    <name evidence="12" type="ORF">BIW11_07623</name>
</gene>
<keyword evidence="5 8" id="KW-0819">tRNA processing</keyword>
<dbReference type="InterPro" id="IPR014816">
    <property type="entry name" value="tRNA_MeTrfase_Gcd14"/>
</dbReference>
<dbReference type="STRING" id="418985.A0A1V9XTB2"/>
<evidence type="ECO:0000259" key="11">
    <source>
        <dbReference type="Pfam" id="PF08704"/>
    </source>
</evidence>
<dbReference type="PANTHER" id="PTHR12133:SF2">
    <property type="entry name" value="TRNA (ADENINE(58)-N(1))-METHYLTRANSFERASE CATALYTIC SUBUNIT TRMT61A"/>
    <property type="match status" value="1"/>
</dbReference>
<comment type="similarity">
    <text evidence="8">Belongs to the class I-like SAM-binding methyltransferase superfamily. TRM61 family.</text>
</comment>
<dbReference type="InterPro" id="IPR029063">
    <property type="entry name" value="SAM-dependent_MTases_sf"/>
</dbReference>
<keyword evidence="4 8" id="KW-0949">S-adenosyl-L-methionine</keyword>
<dbReference type="Proteomes" id="UP000192247">
    <property type="component" value="Unassembled WGS sequence"/>
</dbReference>
<dbReference type="PROSITE" id="PS51620">
    <property type="entry name" value="SAM_TRM61"/>
    <property type="match status" value="1"/>
</dbReference>
<proteinExistence type="inferred from homology"/>
<dbReference type="GO" id="GO:0030488">
    <property type="term" value="P:tRNA methylation"/>
    <property type="evidence" value="ECO:0007669"/>
    <property type="project" value="InterPro"/>
</dbReference>
<feature type="compositionally biased region" description="Basic and acidic residues" evidence="10">
    <location>
        <begin position="268"/>
        <end position="280"/>
    </location>
</feature>
<feature type="region of interest" description="Disordered" evidence="10">
    <location>
        <begin position="268"/>
        <end position="317"/>
    </location>
</feature>
<comment type="catalytic activity">
    <reaction evidence="8">
        <text>adenosine(58) in tRNA + S-adenosyl-L-methionine = N(1)-methyladenosine(58) in tRNA + S-adenosyl-L-homocysteine + H(+)</text>
        <dbReference type="Rhea" id="RHEA:43152"/>
        <dbReference type="Rhea" id="RHEA-COMP:10365"/>
        <dbReference type="Rhea" id="RHEA-COMP:10366"/>
        <dbReference type="ChEBI" id="CHEBI:15378"/>
        <dbReference type="ChEBI" id="CHEBI:57856"/>
        <dbReference type="ChEBI" id="CHEBI:59789"/>
        <dbReference type="ChEBI" id="CHEBI:74411"/>
        <dbReference type="ChEBI" id="CHEBI:74491"/>
        <dbReference type="EC" id="2.1.1.220"/>
    </reaction>
</comment>
<dbReference type="Gene3D" id="3.10.330.20">
    <property type="match status" value="1"/>
</dbReference>
<keyword evidence="3 8" id="KW-0808">Transferase</keyword>
<dbReference type="AlphaFoldDB" id="A0A1V9XTB2"/>
<feature type="binding site" evidence="9">
    <location>
        <position position="133"/>
    </location>
    <ligand>
        <name>S-adenosyl-L-methionine</name>
        <dbReference type="ChEBI" id="CHEBI:59789"/>
    </ligand>
</feature>
<keyword evidence="2 8" id="KW-0489">Methyltransferase</keyword>
<dbReference type="SUPFAM" id="SSF53335">
    <property type="entry name" value="S-adenosyl-L-methionine-dependent methyltransferases"/>
    <property type="match status" value="1"/>
</dbReference>
<dbReference type="FunFam" id="3.10.330.20:FF:000002">
    <property type="entry name" value="tRNA (adenine(58)-N(1))-methyltransferase catalytic subunit TRMT61A"/>
    <property type="match status" value="1"/>
</dbReference>
<dbReference type="OrthoDB" id="1925287at2759"/>
<dbReference type="GO" id="GO:0005634">
    <property type="term" value="C:nucleus"/>
    <property type="evidence" value="ECO:0007669"/>
    <property type="project" value="UniProtKB-SubCell"/>
</dbReference>
<evidence type="ECO:0000256" key="8">
    <source>
        <dbReference type="PIRNR" id="PIRNR017269"/>
    </source>
</evidence>
<comment type="caution">
    <text evidence="12">The sequence shown here is derived from an EMBL/GenBank/DDBJ whole genome shotgun (WGS) entry which is preliminary data.</text>
</comment>
<feature type="binding site" evidence="9">
    <location>
        <position position="179"/>
    </location>
    <ligand>
        <name>S-adenosyl-L-methionine</name>
        <dbReference type="ChEBI" id="CHEBI:59789"/>
    </ligand>
</feature>
<keyword evidence="13" id="KW-1185">Reference proteome</keyword>
<dbReference type="PANTHER" id="PTHR12133">
    <property type="entry name" value="TRNA (ADENINE(58)-N(1))-METHYLTRANSFERASE"/>
    <property type="match status" value="1"/>
</dbReference>
<feature type="compositionally biased region" description="Acidic residues" evidence="10">
    <location>
        <begin position="307"/>
        <end position="317"/>
    </location>
</feature>
<organism evidence="12 13">
    <name type="scientific">Tropilaelaps mercedesae</name>
    <dbReference type="NCBI Taxonomy" id="418985"/>
    <lineage>
        <taxon>Eukaryota</taxon>
        <taxon>Metazoa</taxon>
        <taxon>Ecdysozoa</taxon>
        <taxon>Arthropoda</taxon>
        <taxon>Chelicerata</taxon>
        <taxon>Arachnida</taxon>
        <taxon>Acari</taxon>
        <taxon>Parasitiformes</taxon>
        <taxon>Mesostigmata</taxon>
        <taxon>Gamasina</taxon>
        <taxon>Dermanyssoidea</taxon>
        <taxon>Laelapidae</taxon>
        <taxon>Tropilaelaps</taxon>
    </lineage>
</organism>
<accession>A0A1V9XTB2</accession>
<evidence type="ECO:0000313" key="12">
    <source>
        <dbReference type="EMBL" id="OQR76681.1"/>
    </source>
</evidence>
<dbReference type="PIRSF" id="PIRSF017269">
    <property type="entry name" value="GCD14"/>
    <property type="match status" value="1"/>
</dbReference>
<dbReference type="Pfam" id="PF08704">
    <property type="entry name" value="GCD14"/>
    <property type="match status" value="1"/>
</dbReference>
<evidence type="ECO:0000256" key="6">
    <source>
        <dbReference type="ARBA" id="ARBA00023242"/>
    </source>
</evidence>
<comment type="function">
    <text evidence="8">Catalytic subunit of tRNA (adenine-N(1)-)-methyltransferase, which catalyzes the formation of N(1)-methyladenine at position 58 (m1A58) in initiator methionyl-tRNA.</text>
</comment>
<evidence type="ECO:0000256" key="5">
    <source>
        <dbReference type="ARBA" id="ARBA00022694"/>
    </source>
</evidence>
<dbReference type="Pfam" id="PF14801">
    <property type="entry name" value="TrmI-like_N"/>
    <property type="match status" value="1"/>
</dbReference>
<dbReference type="InParanoid" id="A0A1V9XTB2"/>
<evidence type="ECO:0000313" key="13">
    <source>
        <dbReference type="Proteomes" id="UP000192247"/>
    </source>
</evidence>
<keyword evidence="6 8" id="KW-0539">Nucleus</keyword>
<dbReference type="InterPro" id="IPR049470">
    <property type="entry name" value="TRM61_C"/>
</dbReference>
<evidence type="ECO:0000256" key="4">
    <source>
        <dbReference type="ARBA" id="ARBA00022691"/>
    </source>
</evidence>
<evidence type="ECO:0000256" key="9">
    <source>
        <dbReference type="PIRSR" id="PIRSR017269-1"/>
    </source>
</evidence>
<feature type="binding site" evidence="9">
    <location>
        <begin position="112"/>
        <end position="115"/>
    </location>
    <ligand>
        <name>S-adenosyl-L-methionine</name>
        <dbReference type="ChEBI" id="CHEBI:59789"/>
    </ligand>
</feature>
<evidence type="ECO:0000256" key="2">
    <source>
        <dbReference type="ARBA" id="ARBA00022603"/>
    </source>
</evidence>